<comment type="function">
    <text evidence="2">Counteracts the endogenous Pycsar antiviral defense system. Phosphodiesterase that enables metal-dependent hydrolysis of host cyclic nucleotide Pycsar defense signals such as cCMP and cUMP.</text>
</comment>
<dbReference type="InterPro" id="IPR050855">
    <property type="entry name" value="NDM-1-like"/>
</dbReference>
<reference evidence="5 6" key="1">
    <citation type="submission" date="2018-06" db="EMBL/GenBank/DDBJ databases">
        <title>Paenibacillus imtechensis sp. nov.</title>
        <authorList>
            <person name="Pinnaka A.K."/>
            <person name="Singh H."/>
            <person name="Kaur M."/>
        </authorList>
    </citation>
    <scope>NUCLEOTIDE SEQUENCE [LARGE SCALE GENOMIC DNA]</scope>
    <source>
        <strain evidence="5 6">SMB1</strain>
    </source>
</reference>
<evidence type="ECO:0000256" key="2">
    <source>
        <dbReference type="ARBA" id="ARBA00034301"/>
    </source>
</evidence>
<dbReference type="PANTHER" id="PTHR42951">
    <property type="entry name" value="METALLO-BETA-LACTAMASE DOMAIN-CONTAINING"/>
    <property type="match status" value="1"/>
</dbReference>
<dbReference type="InterPro" id="IPR036866">
    <property type="entry name" value="RibonucZ/Hydroxyglut_hydro"/>
</dbReference>
<sequence length="251" mass="27345">MNTLSEIKALPLSAPMMGKIETVFPVLVWDEVEAVLIDTGYPGQLSLLKEAAEQAGVPLSRVKHILITHQDLDHIGGLPDLLASHHPDRTVYAQELEVPYIQGEKKLLKLSPEAVEEAVRSLPESVPDEWKEAFRRTLNNPPKAPVHVHLRGGEHLPLCSGLIIIPTPGHTPGHISIYHKATGTLVAGDALTVHNGLLQLPDQRLCSDPAEALKSLLKLTQFPVNTIICYHGGLCTSQAESQLRELAASVR</sequence>
<evidence type="ECO:0000256" key="3">
    <source>
        <dbReference type="ARBA" id="ARBA00048505"/>
    </source>
</evidence>
<name>A0A2W1L745_9BACL</name>
<dbReference type="PANTHER" id="PTHR42951:SF15">
    <property type="entry name" value="METALLO-BETA-LACTAMASE SUPERFAMILY PROTEIN"/>
    <property type="match status" value="1"/>
</dbReference>
<dbReference type="GO" id="GO:0016787">
    <property type="term" value="F:hydrolase activity"/>
    <property type="evidence" value="ECO:0007669"/>
    <property type="project" value="UniProtKB-KW"/>
</dbReference>
<gene>
    <name evidence="5" type="ORF">DNH61_09070</name>
</gene>
<organism evidence="5 6">
    <name type="scientific">Paenibacillus sambharensis</name>
    <dbReference type="NCBI Taxonomy" id="1803190"/>
    <lineage>
        <taxon>Bacteria</taxon>
        <taxon>Bacillati</taxon>
        <taxon>Bacillota</taxon>
        <taxon>Bacilli</taxon>
        <taxon>Bacillales</taxon>
        <taxon>Paenibacillaceae</taxon>
        <taxon>Paenibacillus</taxon>
    </lineage>
</organism>
<dbReference type="AlphaFoldDB" id="A0A2W1L745"/>
<evidence type="ECO:0000259" key="4">
    <source>
        <dbReference type="SMART" id="SM00849"/>
    </source>
</evidence>
<dbReference type="SMART" id="SM00849">
    <property type="entry name" value="Lactamase_B"/>
    <property type="match status" value="1"/>
</dbReference>
<keyword evidence="5" id="KW-0378">Hydrolase</keyword>
<dbReference type="Proteomes" id="UP000249522">
    <property type="component" value="Unassembled WGS sequence"/>
</dbReference>
<dbReference type="OrthoDB" id="9802248at2"/>
<keyword evidence="6" id="KW-1185">Reference proteome</keyword>
<evidence type="ECO:0000313" key="5">
    <source>
        <dbReference type="EMBL" id="PZD96058.1"/>
    </source>
</evidence>
<evidence type="ECO:0000256" key="1">
    <source>
        <dbReference type="ARBA" id="ARBA00034221"/>
    </source>
</evidence>
<dbReference type="EMBL" id="QKRB01000042">
    <property type="protein sequence ID" value="PZD96058.1"/>
    <property type="molecule type" value="Genomic_DNA"/>
</dbReference>
<dbReference type="SUPFAM" id="SSF56281">
    <property type="entry name" value="Metallo-hydrolase/oxidoreductase"/>
    <property type="match status" value="1"/>
</dbReference>
<feature type="domain" description="Metallo-beta-lactamase" evidence="4">
    <location>
        <begin position="22"/>
        <end position="231"/>
    </location>
</feature>
<dbReference type="RefSeq" id="WP_111146346.1">
    <property type="nucleotide sequence ID" value="NZ_QKRB01000042.1"/>
</dbReference>
<evidence type="ECO:0000313" key="6">
    <source>
        <dbReference type="Proteomes" id="UP000249522"/>
    </source>
</evidence>
<protein>
    <submittedName>
        <fullName evidence="5">MBL fold metallo-hydrolase</fullName>
    </submittedName>
</protein>
<comment type="catalytic activity">
    <reaction evidence="3">
        <text>3',5'-cyclic UMP + H2O = UMP + H(+)</text>
        <dbReference type="Rhea" id="RHEA:70575"/>
        <dbReference type="ChEBI" id="CHEBI:15377"/>
        <dbReference type="ChEBI" id="CHEBI:15378"/>
        <dbReference type="ChEBI" id="CHEBI:57865"/>
        <dbReference type="ChEBI" id="CHEBI:184387"/>
    </reaction>
    <physiologicalReaction direction="left-to-right" evidence="3">
        <dbReference type="Rhea" id="RHEA:70576"/>
    </physiologicalReaction>
</comment>
<dbReference type="CDD" id="cd07721">
    <property type="entry name" value="yflN-like_MBL-fold"/>
    <property type="match status" value="1"/>
</dbReference>
<proteinExistence type="predicted"/>
<comment type="catalytic activity">
    <reaction evidence="1">
        <text>3',5'-cyclic CMP + H2O = CMP + H(+)</text>
        <dbReference type="Rhea" id="RHEA:72675"/>
        <dbReference type="ChEBI" id="CHEBI:15377"/>
        <dbReference type="ChEBI" id="CHEBI:15378"/>
        <dbReference type="ChEBI" id="CHEBI:58003"/>
        <dbReference type="ChEBI" id="CHEBI:60377"/>
    </reaction>
    <physiologicalReaction direction="left-to-right" evidence="1">
        <dbReference type="Rhea" id="RHEA:72676"/>
    </physiologicalReaction>
</comment>
<accession>A0A2W1L745</accession>
<comment type="caution">
    <text evidence="5">The sequence shown here is derived from an EMBL/GenBank/DDBJ whole genome shotgun (WGS) entry which is preliminary data.</text>
</comment>
<dbReference type="Pfam" id="PF00753">
    <property type="entry name" value="Lactamase_B"/>
    <property type="match status" value="1"/>
</dbReference>
<dbReference type="InterPro" id="IPR001279">
    <property type="entry name" value="Metallo-B-lactamas"/>
</dbReference>
<dbReference type="Gene3D" id="3.60.15.10">
    <property type="entry name" value="Ribonuclease Z/Hydroxyacylglutathione hydrolase-like"/>
    <property type="match status" value="1"/>
</dbReference>